<evidence type="ECO:0000313" key="3">
    <source>
        <dbReference type="EMBL" id="QBM27596.1"/>
    </source>
</evidence>
<dbReference type="InterPro" id="IPR003781">
    <property type="entry name" value="CoA-bd"/>
</dbReference>
<name>A0A4P6WYW9_HYDPS</name>
<protein>
    <submittedName>
        <fullName evidence="3">Succinyl-CoA synthetase subunit alpha</fullName>
    </submittedName>
</protein>
<dbReference type="GO" id="GO:0005524">
    <property type="term" value="F:ATP binding"/>
    <property type="evidence" value="ECO:0007669"/>
    <property type="project" value="InterPro"/>
</dbReference>
<dbReference type="PANTHER" id="PTHR42793:SF4">
    <property type="entry name" value="BLL6376 PROTEIN"/>
    <property type="match status" value="1"/>
</dbReference>
<dbReference type="InterPro" id="IPR036291">
    <property type="entry name" value="NAD(P)-bd_dom_sf"/>
</dbReference>
<reference evidence="3 4" key="1">
    <citation type="submission" date="2019-03" db="EMBL/GenBank/DDBJ databases">
        <authorList>
            <person name="Sebastian G."/>
            <person name="Baumann P."/>
            <person name="Ruckert C."/>
            <person name="Kalinowski J."/>
            <person name="Nebel B."/>
            <person name="Takors R."/>
            <person name="Blombach B."/>
        </authorList>
    </citation>
    <scope>NUCLEOTIDE SEQUENCE [LARGE SCALE GENOMIC DNA]</scope>
    <source>
        <strain evidence="3 4">DSM 1084</strain>
    </source>
</reference>
<comment type="similarity">
    <text evidence="1">In the N-terminal section; belongs to the acetate CoA ligase alpha subunit family.</text>
</comment>
<dbReference type="InterPro" id="IPR013815">
    <property type="entry name" value="ATP_grasp_subdomain_1"/>
</dbReference>
<dbReference type="SUPFAM" id="SSF56059">
    <property type="entry name" value="Glutathione synthetase ATP-binding domain-like"/>
    <property type="match status" value="1"/>
</dbReference>
<dbReference type="Pfam" id="PF13380">
    <property type="entry name" value="CoA_binding_2"/>
    <property type="match status" value="1"/>
</dbReference>
<feature type="domain" description="CoA-binding" evidence="2">
    <location>
        <begin position="19"/>
        <end position="114"/>
    </location>
</feature>
<gene>
    <name evidence="3" type="ORF">HPF_07870</name>
</gene>
<proteinExistence type="inferred from homology"/>
<dbReference type="Pfam" id="PF19045">
    <property type="entry name" value="Ligase_CoA_2"/>
    <property type="match status" value="1"/>
</dbReference>
<sequence>MSDKPQNDTGQRLQTLSAIFAPRSVAVVGASDTVSKIGGIPVDFMKRFGYAGRVLPVNPKQTTVQGLPAFPSLQAIGEPVDLAIFAIPASLSRAALEDAVAAGVKGVVMFTSGFAETGDDGAGQQAELTAIARRGGVRLLGPNCLGFMNVGEQLYATFSPAPASGQVRHGPIGLVSQSGAFGAYAYALARERGIGLSHWITTGNEADIDFADCVEWLAHDPQTRVIMGYMEGCRNGPRLRQALAAAQAARKPVVIVKVGRTEAGAKAAASHTAALAGNDAVYDAVFREYGVHRAKDITEFFGVAAAAAIGGLPRDASLGLFTVSGGVGVLMADEASQAGLDLRPMPDTAQATIREWVPFAAPTNPVDITGQVTNDATLIERTARLMLDQGGYASWIGFLAAAGTAERFWPVLESLVTNLRRDYPDKLLALSTLLTPARRQALEALGCMVFSEPTEAVRTVSALARLAQRLDAPVVPADEPAPPLSLPARVLNEPESLAALAQAGLRVVPHALVHSADEAVAAAGHLGSAVVLKIVSADILHKSDAGGVVLNLQGAEAVRDGYARLMAAVHQNVPQARLDGVLVAPMVDRHGTECLLGVQRDPVFGPMVMFGLGGVFVETLHDVVLRPAPVGLDQAHEMIRATKAHALLAGARGREPADLDLLAQQIVALSRFAVACGDTLESVDINPFMALPASRGGGCAVDAVVIGRAPDEQEPA</sequence>
<evidence type="ECO:0000259" key="2">
    <source>
        <dbReference type="SMART" id="SM00881"/>
    </source>
</evidence>
<dbReference type="RefSeq" id="WP_133156254.1">
    <property type="nucleotide sequence ID" value="NZ_CP037867.1"/>
</dbReference>
<dbReference type="PANTHER" id="PTHR42793">
    <property type="entry name" value="COA BINDING DOMAIN CONTAINING PROTEIN"/>
    <property type="match status" value="1"/>
</dbReference>
<dbReference type="SUPFAM" id="SSF51735">
    <property type="entry name" value="NAD(P)-binding Rossmann-fold domains"/>
    <property type="match status" value="1"/>
</dbReference>
<dbReference type="SUPFAM" id="SSF52210">
    <property type="entry name" value="Succinyl-CoA synthetase domains"/>
    <property type="match status" value="2"/>
</dbReference>
<evidence type="ECO:0000256" key="1">
    <source>
        <dbReference type="ARBA" id="ARBA00060888"/>
    </source>
</evidence>
<keyword evidence="4" id="KW-1185">Reference proteome</keyword>
<dbReference type="InterPro" id="IPR032875">
    <property type="entry name" value="Succ_CoA_lig_flav_dom"/>
</dbReference>
<dbReference type="Gene3D" id="3.40.50.261">
    <property type="entry name" value="Succinyl-CoA synthetase domains"/>
    <property type="match status" value="2"/>
</dbReference>
<dbReference type="AlphaFoldDB" id="A0A4P6WYW9"/>
<dbReference type="Gene3D" id="3.30.1490.20">
    <property type="entry name" value="ATP-grasp fold, A domain"/>
    <property type="match status" value="1"/>
</dbReference>
<dbReference type="KEGG" id="hpse:HPF_07870"/>
<evidence type="ECO:0000313" key="4">
    <source>
        <dbReference type="Proteomes" id="UP000293912"/>
    </source>
</evidence>
<dbReference type="Pfam" id="PF13607">
    <property type="entry name" value="Succ_CoA_lig"/>
    <property type="match status" value="1"/>
</dbReference>
<accession>A0A4P6WYW9</accession>
<dbReference type="Gene3D" id="3.30.470.20">
    <property type="entry name" value="ATP-grasp fold, B domain"/>
    <property type="match status" value="1"/>
</dbReference>
<dbReference type="Gene3D" id="3.40.50.720">
    <property type="entry name" value="NAD(P)-binding Rossmann-like Domain"/>
    <property type="match status" value="1"/>
</dbReference>
<dbReference type="Pfam" id="PF13549">
    <property type="entry name" value="ATP-grasp_5"/>
    <property type="match status" value="1"/>
</dbReference>
<dbReference type="SMART" id="SM00881">
    <property type="entry name" value="CoA_binding"/>
    <property type="match status" value="1"/>
</dbReference>
<dbReference type="InterPro" id="IPR043938">
    <property type="entry name" value="Ligase_CoA_dom"/>
</dbReference>
<dbReference type="InterPro" id="IPR016102">
    <property type="entry name" value="Succinyl-CoA_synth-like"/>
</dbReference>
<dbReference type="GO" id="GO:0043758">
    <property type="term" value="F:acetate-CoA ligase (ADP-forming) activity"/>
    <property type="evidence" value="ECO:0007669"/>
    <property type="project" value="InterPro"/>
</dbReference>
<dbReference type="Proteomes" id="UP000293912">
    <property type="component" value="Chromosome"/>
</dbReference>
<organism evidence="3 4">
    <name type="scientific">Hydrogenophaga pseudoflava</name>
    <name type="common">Pseudomonas carboxydoflava</name>
    <dbReference type="NCBI Taxonomy" id="47421"/>
    <lineage>
        <taxon>Bacteria</taxon>
        <taxon>Pseudomonadati</taxon>
        <taxon>Pseudomonadota</taxon>
        <taxon>Betaproteobacteria</taxon>
        <taxon>Burkholderiales</taxon>
        <taxon>Comamonadaceae</taxon>
        <taxon>Hydrogenophaga</taxon>
    </lineage>
</organism>
<dbReference type="FunFam" id="3.30.1490.20:FF:000020">
    <property type="entry name" value="Protein lysine acetyltransferase"/>
    <property type="match status" value="1"/>
</dbReference>
<dbReference type="EMBL" id="CP037867">
    <property type="protein sequence ID" value="QBM27596.1"/>
    <property type="molecule type" value="Genomic_DNA"/>
</dbReference>